<evidence type="ECO:0000313" key="4">
    <source>
        <dbReference type="Proteomes" id="UP000828390"/>
    </source>
</evidence>
<accession>A0A9D4MR62</accession>
<name>A0A9D4MR62_DREPO</name>
<evidence type="ECO:0000313" key="1">
    <source>
        <dbReference type="EMBL" id="KAH3806192.1"/>
    </source>
</evidence>
<organism evidence="3 4">
    <name type="scientific">Dreissena polymorpha</name>
    <name type="common">Zebra mussel</name>
    <name type="synonym">Mytilus polymorpha</name>
    <dbReference type="NCBI Taxonomy" id="45954"/>
    <lineage>
        <taxon>Eukaryota</taxon>
        <taxon>Metazoa</taxon>
        <taxon>Spiralia</taxon>
        <taxon>Lophotrochozoa</taxon>
        <taxon>Mollusca</taxon>
        <taxon>Bivalvia</taxon>
        <taxon>Autobranchia</taxon>
        <taxon>Heteroconchia</taxon>
        <taxon>Euheterodonta</taxon>
        <taxon>Imparidentia</taxon>
        <taxon>Neoheterodontei</taxon>
        <taxon>Myida</taxon>
        <taxon>Dreissenoidea</taxon>
        <taxon>Dreissenidae</taxon>
        <taxon>Dreissena</taxon>
    </lineage>
</organism>
<evidence type="ECO:0000313" key="3">
    <source>
        <dbReference type="EMBL" id="KAH3881930.1"/>
    </source>
</evidence>
<dbReference type="Proteomes" id="UP000828390">
    <property type="component" value="Unassembled WGS sequence"/>
</dbReference>
<reference evidence="3" key="2">
    <citation type="submission" date="2020-11" db="EMBL/GenBank/DDBJ databases">
        <authorList>
            <person name="McCartney M.A."/>
            <person name="Auch B."/>
            <person name="Kono T."/>
            <person name="Mallez S."/>
            <person name="Becker A."/>
            <person name="Gohl D.M."/>
            <person name="Silverstein K.A.T."/>
            <person name="Koren S."/>
            <person name="Bechman K.B."/>
            <person name="Herman A."/>
            <person name="Abrahante J.E."/>
            <person name="Garbe J."/>
        </authorList>
    </citation>
    <scope>NUCLEOTIDE SEQUENCE</scope>
    <source>
        <strain evidence="3">Duluth1</strain>
        <tissue evidence="3">Whole animal</tissue>
    </source>
</reference>
<dbReference type="EMBL" id="JAIWYP010000006">
    <property type="protein sequence ID" value="KAH3806192.1"/>
    <property type="molecule type" value="Genomic_DNA"/>
</dbReference>
<keyword evidence="4" id="KW-1185">Reference proteome</keyword>
<gene>
    <name evidence="3" type="ORF">DPMN_005857</name>
    <name evidence="1" type="ORF">DPMN_134509</name>
    <name evidence="2" type="ORF">DPMN_134511</name>
</gene>
<dbReference type="AlphaFoldDB" id="A0A9D4MR62"/>
<dbReference type="EMBL" id="JAIWYP010000006">
    <property type="protein sequence ID" value="KAH3806194.1"/>
    <property type="molecule type" value="Genomic_DNA"/>
</dbReference>
<evidence type="ECO:0000313" key="2">
    <source>
        <dbReference type="EMBL" id="KAH3806194.1"/>
    </source>
</evidence>
<sequence>MKLVGATWLRATTDDYVTYRRVAIEPTSESALCAAYPGYGNPCPNSGSTMGPTSESTRALPLMIVGLTLNSVCMAFPALR</sequence>
<dbReference type="EMBL" id="JAIWYP010000001">
    <property type="protein sequence ID" value="KAH3881930.1"/>
    <property type="molecule type" value="Genomic_DNA"/>
</dbReference>
<comment type="caution">
    <text evidence="3">The sequence shown here is derived from an EMBL/GenBank/DDBJ whole genome shotgun (WGS) entry which is preliminary data.</text>
</comment>
<reference evidence="3" key="1">
    <citation type="journal article" date="2019" name="bioRxiv">
        <title>The Genome of the Zebra Mussel, Dreissena polymorpha: A Resource for Invasive Species Research.</title>
        <authorList>
            <person name="McCartney M.A."/>
            <person name="Auch B."/>
            <person name="Kono T."/>
            <person name="Mallez S."/>
            <person name="Zhang Y."/>
            <person name="Obille A."/>
            <person name="Becker A."/>
            <person name="Abrahante J.E."/>
            <person name="Garbe J."/>
            <person name="Badalamenti J.P."/>
            <person name="Herman A."/>
            <person name="Mangelson H."/>
            <person name="Liachko I."/>
            <person name="Sullivan S."/>
            <person name="Sone E.D."/>
            <person name="Koren S."/>
            <person name="Silverstein K.A.T."/>
            <person name="Beckman K.B."/>
            <person name="Gohl D.M."/>
        </authorList>
    </citation>
    <scope>NUCLEOTIDE SEQUENCE</scope>
    <source>
        <strain evidence="3">Duluth1</strain>
        <tissue evidence="3">Whole animal</tissue>
    </source>
</reference>
<protein>
    <submittedName>
        <fullName evidence="3">Uncharacterized protein</fullName>
    </submittedName>
</protein>
<proteinExistence type="predicted"/>